<dbReference type="EMBL" id="JAHCLR010000003">
    <property type="protein sequence ID" value="MBS9532364.1"/>
    <property type="molecule type" value="Genomic_DNA"/>
</dbReference>
<comment type="caution">
    <text evidence="2">The sequence shown here is derived from an EMBL/GenBank/DDBJ whole genome shotgun (WGS) entry which is preliminary data.</text>
</comment>
<evidence type="ECO:0000313" key="2">
    <source>
        <dbReference type="EMBL" id="MBS9532364.1"/>
    </source>
</evidence>
<evidence type="ECO:0000256" key="1">
    <source>
        <dbReference type="SAM" id="MobiDB-lite"/>
    </source>
</evidence>
<feature type="region of interest" description="Disordered" evidence="1">
    <location>
        <begin position="74"/>
        <end position="101"/>
    </location>
</feature>
<accession>A0ABS5RDV2</accession>
<name>A0ABS5RDV2_9MYCO</name>
<dbReference type="RefSeq" id="WP_214091250.1">
    <property type="nucleotide sequence ID" value="NZ_JAHCLR010000003.1"/>
</dbReference>
<keyword evidence="3" id="KW-1185">Reference proteome</keyword>
<organism evidence="2 3">
    <name type="scientific">Mycolicibacter acidiphilus</name>
    <dbReference type="NCBI Taxonomy" id="2835306"/>
    <lineage>
        <taxon>Bacteria</taxon>
        <taxon>Bacillati</taxon>
        <taxon>Actinomycetota</taxon>
        <taxon>Actinomycetes</taxon>
        <taxon>Mycobacteriales</taxon>
        <taxon>Mycobacteriaceae</taxon>
        <taxon>Mycolicibacter</taxon>
    </lineage>
</organism>
<reference evidence="2 3" key="1">
    <citation type="submission" date="2021-05" db="EMBL/GenBank/DDBJ databases">
        <title>Mycobacterium acidophilum sp. nov., an extremely acid-tolerant member of the genus Mycobacterium.</title>
        <authorList>
            <person name="Xia J."/>
        </authorList>
    </citation>
    <scope>NUCLEOTIDE SEQUENCE [LARGE SCALE GENOMIC DNA]</scope>
    <source>
        <strain evidence="2 3">M1</strain>
    </source>
</reference>
<proteinExistence type="predicted"/>
<evidence type="ECO:0000313" key="3">
    <source>
        <dbReference type="Proteomes" id="UP001519535"/>
    </source>
</evidence>
<protein>
    <submittedName>
        <fullName evidence="2">Uncharacterized protein</fullName>
    </submittedName>
</protein>
<dbReference type="Proteomes" id="UP001519535">
    <property type="component" value="Unassembled WGS sequence"/>
</dbReference>
<sequence>MIRRRGWGAGVADPGCVISRRWIEAAGLSGASDERGPVAVGSHVRWENDRHRGGVRTLFGGMESAGDARIRVFAGTQAQDEAGGDDGSRDNRNRIQQWNFH</sequence>
<gene>
    <name evidence="2" type="ORF">KIH27_02035</name>
</gene>